<keyword evidence="7 10" id="KW-0472">Membrane</keyword>
<evidence type="ECO:0000256" key="2">
    <source>
        <dbReference type="ARBA" id="ARBA00009810"/>
    </source>
</evidence>
<dbReference type="PROSITE" id="PS52016">
    <property type="entry name" value="TONB_DEPENDENT_REC_3"/>
    <property type="match status" value="1"/>
</dbReference>
<proteinExistence type="inferred from homology"/>
<evidence type="ECO:0000256" key="4">
    <source>
        <dbReference type="ARBA" id="ARBA00022452"/>
    </source>
</evidence>
<dbReference type="NCBIfam" id="TIGR01782">
    <property type="entry name" value="TonB-Xanth-Caul"/>
    <property type="match status" value="1"/>
</dbReference>
<dbReference type="InterPro" id="IPR039426">
    <property type="entry name" value="TonB-dep_rcpt-like"/>
</dbReference>
<evidence type="ECO:0000259" key="14">
    <source>
        <dbReference type="Pfam" id="PF07715"/>
    </source>
</evidence>
<evidence type="ECO:0000256" key="8">
    <source>
        <dbReference type="ARBA" id="ARBA00023170"/>
    </source>
</evidence>
<reference evidence="16" key="1">
    <citation type="journal article" date="2019" name="Int. J. Syst. Evol. Microbiol.">
        <title>The Global Catalogue of Microorganisms (GCM) 10K type strain sequencing project: providing services to taxonomists for standard genome sequencing and annotation.</title>
        <authorList>
            <consortium name="The Broad Institute Genomics Platform"/>
            <consortium name="The Broad Institute Genome Sequencing Center for Infectious Disease"/>
            <person name="Wu L."/>
            <person name="Ma J."/>
        </authorList>
    </citation>
    <scope>NUCLEOTIDE SEQUENCE [LARGE SCALE GENOMIC DNA]</scope>
    <source>
        <strain evidence="16">NBRC 110044</strain>
    </source>
</reference>
<gene>
    <name evidence="15" type="ORF">GCM10007907_32060</name>
</gene>
<comment type="subcellular location">
    <subcellularLocation>
        <location evidence="1 10">Cell outer membrane</location>
        <topology evidence="1 10">Multi-pass membrane protein</topology>
    </subcellularLocation>
</comment>
<protein>
    <submittedName>
        <fullName evidence="15">TonB-dependent receptor</fullName>
    </submittedName>
</protein>
<name>A0ABQ5YM97_9NEIS</name>
<evidence type="ECO:0000313" key="16">
    <source>
        <dbReference type="Proteomes" id="UP001156706"/>
    </source>
</evidence>
<dbReference type="InterPro" id="IPR000531">
    <property type="entry name" value="Beta-barrel_TonB"/>
</dbReference>
<evidence type="ECO:0000256" key="7">
    <source>
        <dbReference type="ARBA" id="ARBA00023136"/>
    </source>
</evidence>
<evidence type="ECO:0000256" key="1">
    <source>
        <dbReference type="ARBA" id="ARBA00004571"/>
    </source>
</evidence>
<keyword evidence="12" id="KW-0732">Signal</keyword>
<feature type="signal peptide" evidence="12">
    <location>
        <begin position="1"/>
        <end position="25"/>
    </location>
</feature>
<feature type="domain" description="TonB-dependent receptor-like beta-barrel" evidence="13">
    <location>
        <begin position="383"/>
        <end position="794"/>
    </location>
</feature>
<dbReference type="RefSeq" id="WP_284197489.1">
    <property type="nucleotide sequence ID" value="NZ_BSOG01000004.1"/>
</dbReference>
<dbReference type="Proteomes" id="UP001156706">
    <property type="component" value="Unassembled WGS sequence"/>
</dbReference>
<evidence type="ECO:0000256" key="10">
    <source>
        <dbReference type="PROSITE-ProRule" id="PRU01360"/>
    </source>
</evidence>
<keyword evidence="9 10" id="KW-0998">Cell outer membrane</keyword>
<feature type="domain" description="TonB-dependent receptor plug" evidence="14">
    <location>
        <begin position="55"/>
        <end position="155"/>
    </location>
</feature>
<keyword evidence="3 10" id="KW-0813">Transport</keyword>
<keyword evidence="8 15" id="KW-0675">Receptor</keyword>
<dbReference type="Gene3D" id="2.40.170.20">
    <property type="entry name" value="TonB-dependent receptor, beta-barrel domain"/>
    <property type="match status" value="1"/>
</dbReference>
<keyword evidence="16" id="KW-1185">Reference proteome</keyword>
<evidence type="ECO:0000256" key="5">
    <source>
        <dbReference type="ARBA" id="ARBA00022692"/>
    </source>
</evidence>
<evidence type="ECO:0000256" key="12">
    <source>
        <dbReference type="SAM" id="SignalP"/>
    </source>
</evidence>
<evidence type="ECO:0000259" key="13">
    <source>
        <dbReference type="Pfam" id="PF00593"/>
    </source>
</evidence>
<dbReference type="PANTHER" id="PTHR40980:SF4">
    <property type="entry name" value="TONB-DEPENDENT RECEPTOR-LIKE BETA-BARREL DOMAIN-CONTAINING PROTEIN"/>
    <property type="match status" value="1"/>
</dbReference>
<comment type="similarity">
    <text evidence="2 10 11">Belongs to the TonB-dependent receptor family.</text>
</comment>
<sequence length="828" mass="91246">MKSHLTPCRTVMAICIASLMQGTHAADEAPVSTITVTGQAARIRNALDVQQADDSIVSVVHADAIGALPDTNAAEALQRVPGVSVERDQGEGRYIRVRGLGPDLNSVTINGGLIPSPESDRRAVMLDVIPSALIRSLEVKKTLTPDQDANSIGGTVEVKTVSAFDYPGRFSSFEAEASHDQHTGQTSPKIATTYADRYLDGKLGLAAGLSLEKRKFGSANIETGGNWDFDDDKVLLEEFENRNYLITRERLGMAFNLDYKAAAGQRYYARTLLSRYSDTEERQAHVIEFDEAQDAGELGEAESTRELKSRKETQKILSLTLGTEQQLGPWQLKLAGGISRASETTPDHIAGAAFEGSDSFDDVGFHNGEQPTLVGPASLYDAQAYGLKEVELAHTQFKDSERHLRLDLARNLQLGQADIRLKFGGKASHREKTGDEDIWLFEDLDDAGLNESQLQLSHYSDGAADWKLGRFGPRIDASKIHSLLGKLDRTAYADEEGSRVNDFSLAEKIRAAYLQAQFETGDWRWLAGVRYEGTRLKADGTGLENGSFISSHTARKYHHWLPALHARHDLDRHTSLRMALTHSVVRPTFGQMAPGFVIDGDEASFGNPDLKPLESRNLDLGLEQRLGTAGTLSAYVFHKRMDNFIYGTDLAGTGRWTDFDEASSFANGGRASVRGVELNYVQSFAQGWLLSANATFSDSIASISRYDADLGRMVARDIPLPSQSDRTANLTLGYESGPVSLRLATNYKSAYLLEVSDVLDARRDLYVASQTQYDFSASYKLGKAMMLSFEALNLGNEPYYAYMGQRRHNAQFETYGRTYKLGLKYTLN</sequence>
<dbReference type="Gene3D" id="2.170.130.10">
    <property type="entry name" value="TonB-dependent receptor, plug domain"/>
    <property type="match status" value="1"/>
</dbReference>
<organism evidence="15 16">
    <name type="scientific">Chitinimonas prasina</name>
    <dbReference type="NCBI Taxonomy" id="1434937"/>
    <lineage>
        <taxon>Bacteria</taxon>
        <taxon>Pseudomonadati</taxon>
        <taxon>Pseudomonadota</taxon>
        <taxon>Betaproteobacteria</taxon>
        <taxon>Neisseriales</taxon>
        <taxon>Chitinibacteraceae</taxon>
        <taxon>Chitinimonas</taxon>
    </lineage>
</organism>
<dbReference type="InterPro" id="IPR036942">
    <property type="entry name" value="Beta-barrel_TonB_sf"/>
</dbReference>
<dbReference type="InterPro" id="IPR012910">
    <property type="entry name" value="Plug_dom"/>
</dbReference>
<keyword evidence="5 10" id="KW-0812">Transmembrane</keyword>
<comment type="caution">
    <text evidence="15">The sequence shown here is derived from an EMBL/GenBank/DDBJ whole genome shotgun (WGS) entry which is preliminary data.</text>
</comment>
<keyword evidence="6 11" id="KW-0798">TonB box</keyword>
<dbReference type="EMBL" id="BSOG01000004">
    <property type="protein sequence ID" value="GLR14416.1"/>
    <property type="molecule type" value="Genomic_DNA"/>
</dbReference>
<dbReference type="Pfam" id="PF07715">
    <property type="entry name" value="Plug"/>
    <property type="match status" value="1"/>
</dbReference>
<evidence type="ECO:0000256" key="9">
    <source>
        <dbReference type="ARBA" id="ARBA00023237"/>
    </source>
</evidence>
<evidence type="ECO:0000313" key="15">
    <source>
        <dbReference type="EMBL" id="GLR14416.1"/>
    </source>
</evidence>
<dbReference type="InterPro" id="IPR037066">
    <property type="entry name" value="Plug_dom_sf"/>
</dbReference>
<feature type="chain" id="PRO_5046378483" evidence="12">
    <location>
        <begin position="26"/>
        <end position="828"/>
    </location>
</feature>
<accession>A0ABQ5YM97</accession>
<evidence type="ECO:0000256" key="11">
    <source>
        <dbReference type="RuleBase" id="RU003357"/>
    </source>
</evidence>
<dbReference type="PANTHER" id="PTHR40980">
    <property type="entry name" value="PLUG DOMAIN-CONTAINING PROTEIN"/>
    <property type="match status" value="1"/>
</dbReference>
<evidence type="ECO:0000256" key="3">
    <source>
        <dbReference type="ARBA" id="ARBA00022448"/>
    </source>
</evidence>
<evidence type="ECO:0000256" key="6">
    <source>
        <dbReference type="ARBA" id="ARBA00023077"/>
    </source>
</evidence>
<dbReference type="SUPFAM" id="SSF56935">
    <property type="entry name" value="Porins"/>
    <property type="match status" value="1"/>
</dbReference>
<keyword evidence="4 10" id="KW-1134">Transmembrane beta strand</keyword>
<dbReference type="CDD" id="cd01347">
    <property type="entry name" value="ligand_gated_channel"/>
    <property type="match status" value="1"/>
</dbReference>
<dbReference type="Pfam" id="PF00593">
    <property type="entry name" value="TonB_dep_Rec_b-barrel"/>
    <property type="match status" value="1"/>
</dbReference>
<dbReference type="InterPro" id="IPR010104">
    <property type="entry name" value="TonB_rcpt_bac"/>
</dbReference>